<organism evidence="1 2">
    <name type="scientific">Aspergillus oryzae</name>
    <name type="common">Yellow koji mold</name>
    <dbReference type="NCBI Taxonomy" id="5062"/>
    <lineage>
        <taxon>Eukaryota</taxon>
        <taxon>Fungi</taxon>
        <taxon>Dikarya</taxon>
        <taxon>Ascomycota</taxon>
        <taxon>Pezizomycotina</taxon>
        <taxon>Eurotiomycetes</taxon>
        <taxon>Eurotiomycetidae</taxon>
        <taxon>Eurotiales</taxon>
        <taxon>Aspergillaceae</taxon>
        <taxon>Aspergillus</taxon>
        <taxon>Aspergillus subgen. Circumdati</taxon>
    </lineage>
</organism>
<comment type="caution">
    <text evidence="1">The sequence shown here is derived from an EMBL/GenBank/DDBJ whole genome shotgun (WGS) entry which is preliminary data.</text>
</comment>
<protein>
    <submittedName>
        <fullName evidence="1">Unnamed protein product</fullName>
    </submittedName>
</protein>
<proteinExistence type="predicted"/>
<dbReference type="AlphaFoldDB" id="A0AAN4YRK4"/>
<sequence>MINRPEQQAVPMFVPSISSPDPLRRWQESLPEDEPALFSTIRDAIQDSWSANEGFTAVEHQQGIPDPGFVDVFQIYRR</sequence>
<name>A0AAN4YRK4_ASPOZ</name>
<accession>A0AAN4YRK4</accession>
<evidence type="ECO:0000313" key="2">
    <source>
        <dbReference type="Proteomes" id="UP001165205"/>
    </source>
</evidence>
<evidence type="ECO:0000313" key="1">
    <source>
        <dbReference type="EMBL" id="GMG33321.1"/>
    </source>
</evidence>
<dbReference type="Proteomes" id="UP001165205">
    <property type="component" value="Unassembled WGS sequence"/>
</dbReference>
<reference evidence="1" key="1">
    <citation type="submission" date="2023-04" db="EMBL/GenBank/DDBJ databases">
        <title>Aspergillus oryzae NBRC 4228.</title>
        <authorList>
            <person name="Ichikawa N."/>
            <person name="Sato H."/>
            <person name="Tonouchi N."/>
        </authorList>
    </citation>
    <scope>NUCLEOTIDE SEQUENCE</scope>
    <source>
        <strain evidence="1">NBRC 4228</strain>
    </source>
</reference>
<dbReference type="EMBL" id="BSYA01000115">
    <property type="protein sequence ID" value="GMG33321.1"/>
    <property type="molecule type" value="Genomic_DNA"/>
</dbReference>
<gene>
    <name evidence="1" type="ORF">Aory04_000886500</name>
</gene>